<dbReference type="Pfam" id="PF01949">
    <property type="entry name" value="Endo_dU"/>
    <property type="match status" value="1"/>
</dbReference>
<dbReference type="Proteomes" id="UP000885664">
    <property type="component" value="Unassembled WGS sequence"/>
</dbReference>
<comment type="caution">
    <text evidence="2">The sequence shown here is derived from an EMBL/GenBank/DDBJ whole genome shotgun (WGS) entry which is preliminary data.</text>
</comment>
<dbReference type="PANTHER" id="PTHR39518">
    <property type="entry name" value="UPF0215 PROTEIN MJ1150"/>
    <property type="match status" value="1"/>
</dbReference>
<dbReference type="PANTHER" id="PTHR39518:SF2">
    <property type="entry name" value="UPF0215 PROTEIN MJ1150"/>
    <property type="match status" value="1"/>
</dbReference>
<name>A0A7C2YRR6_9CREN</name>
<proteinExistence type="inferred from homology"/>
<accession>A0A7C2YRR6</accession>
<sequence>MSISLERIESYIGLDDGMFLKEKSKWTVLAGVKFVGTSWIDVAFTKISVDGLDGTDSAERTVKRLMVNSESAVIFLDGITYAGFNIVDPDELSARTDLIVVAVFMRRPNEERILKALKLHFPDWEDRWKIIHRVSSKLSEINVRGRTIYFYSSPNKAGISLLIRKNIVTSKVPEPLRIADMLAKEIGKMFVRTGKGIST</sequence>
<dbReference type="HAMAP" id="MF_00582">
    <property type="entry name" value="UPF0215"/>
    <property type="match status" value="1"/>
</dbReference>
<evidence type="ECO:0000256" key="1">
    <source>
        <dbReference type="HAMAP-Rule" id="MF_00582"/>
    </source>
</evidence>
<dbReference type="Gene3D" id="3.30.2170.10">
    <property type="entry name" value="archaeoglobus fulgidus dsm 4304 superfamily"/>
    <property type="match status" value="1"/>
</dbReference>
<dbReference type="InterPro" id="IPR002802">
    <property type="entry name" value="Endo_dU"/>
</dbReference>
<organism evidence="2">
    <name type="scientific">Fervidicoccus fontis</name>
    <dbReference type="NCBI Taxonomy" id="683846"/>
    <lineage>
        <taxon>Archaea</taxon>
        <taxon>Thermoproteota</taxon>
        <taxon>Thermoprotei</taxon>
        <taxon>Fervidicoccales</taxon>
        <taxon>Fervidicoccaceae</taxon>
        <taxon>Fervidicoccus</taxon>
    </lineage>
</organism>
<dbReference type="AlphaFoldDB" id="A0A7C2YRR6"/>
<gene>
    <name evidence="2" type="ORF">ENO36_01375</name>
</gene>
<comment type="similarity">
    <text evidence="1">Belongs to the UPF0215 family.</text>
</comment>
<dbReference type="PIRSF" id="PIRSF006380">
    <property type="entry name" value="UCP006380"/>
    <property type="match status" value="1"/>
</dbReference>
<dbReference type="EMBL" id="DSFE01000036">
    <property type="protein sequence ID" value="HEU97494.1"/>
    <property type="molecule type" value="Genomic_DNA"/>
</dbReference>
<reference evidence="2" key="1">
    <citation type="journal article" date="2020" name="mSystems">
        <title>Genome- and Community-Level Interaction Insights into Carbon Utilization and Element Cycling Functions of Hydrothermarchaeota in Hydrothermal Sediment.</title>
        <authorList>
            <person name="Zhou Z."/>
            <person name="Liu Y."/>
            <person name="Xu W."/>
            <person name="Pan J."/>
            <person name="Luo Z.H."/>
            <person name="Li M."/>
        </authorList>
    </citation>
    <scope>NUCLEOTIDE SEQUENCE [LARGE SCALE GENOMIC DNA]</scope>
    <source>
        <strain evidence="2">SpSt-1259</strain>
    </source>
</reference>
<protein>
    <recommendedName>
        <fullName evidence="1">UPF0215 protein ENO36_01375</fullName>
    </recommendedName>
</protein>
<evidence type="ECO:0000313" key="2">
    <source>
        <dbReference type="EMBL" id="HEU97494.1"/>
    </source>
</evidence>